<name>A0A5C5U0L7_9GAMM</name>
<evidence type="ECO:0000313" key="4">
    <source>
        <dbReference type="EMBL" id="TWT19436.1"/>
    </source>
</evidence>
<evidence type="ECO:0000259" key="3">
    <source>
        <dbReference type="PROSITE" id="PS50222"/>
    </source>
</evidence>
<keyword evidence="2" id="KW-0732">Signal</keyword>
<organism evidence="4 5">
    <name type="scientific">Luteimonas marina</name>
    <dbReference type="NCBI Taxonomy" id="488485"/>
    <lineage>
        <taxon>Bacteria</taxon>
        <taxon>Pseudomonadati</taxon>
        <taxon>Pseudomonadota</taxon>
        <taxon>Gammaproteobacteria</taxon>
        <taxon>Lysobacterales</taxon>
        <taxon>Lysobacteraceae</taxon>
        <taxon>Luteimonas</taxon>
    </lineage>
</organism>
<evidence type="ECO:0000313" key="5">
    <source>
        <dbReference type="Proteomes" id="UP000319980"/>
    </source>
</evidence>
<feature type="compositionally biased region" description="Low complexity" evidence="1">
    <location>
        <begin position="45"/>
        <end position="61"/>
    </location>
</feature>
<dbReference type="CDD" id="cd00051">
    <property type="entry name" value="EFh"/>
    <property type="match status" value="1"/>
</dbReference>
<dbReference type="AlphaFoldDB" id="A0A5C5U0L7"/>
<dbReference type="SUPFAM" id="SSF47473">
    <property type="entry name" value="EF-hand"/>
    <property type="match status" value="1"/>
</dbReference>
<feature type="domain" description="EF-hand" evidence="3">
    <location>
        <begin position="82"/>
        <end position="117"/>
    </location>
</feature>
<evidence type="ECO:0000256" key="1">
    <source>
        <dbReference type="SAM" id="MobiDB-lite"/>
    </source>
</evidence>
<protein>
    <submittedName>
        <fullName evidence="4">EF-hand domain-containing protein</fullName>
    </submittedName>
</protein>
<dbReference type="PROSITE" id="PS50222">
    <property type="entry name" value="EF_HAND_2"/>
    <property type="match status" value="1"/>
</dbReference>
<accession>A0A5C5U0L7</accession>
<keyword evidence="5" id="KW-1185">Reference proteome</keyword>
<dbReference type="EMBL" id="VOHK01000005">
    <property type="protein sequence ID" value="TWT19436.1"/>
    <property type="molecule type" value="Genomic_DNA"/>
</dbReference>
<dbReference type="InterPro" id="IPR011992">
    <property type="entry name" value="EF-hand-dom_pair"/>
</dbReference>
<sequence>MVMKNARKPLFGLIALGAALAMPMAFAQDPAATEPTAQDPTSQYPTAQDPAQSTAPAAQQQPLTWADLDVDGNGTLSKTEAGNLQSLAQVFDDADTDRDGELTPDEYKAFVAKANAQQPDASGGAD</sequence>
<dbReference type="Pfam" id="PF13202">
    <property type="entry name" value="EF-hand_5"/>
    <property type="match status" value="1"/>
</dbReference>
<dbReference type="Gene3D" id="1.10.238.10">
    <property type="entry name" value="EF-hand"/>
    <property type="match status" value="1"/>
</dbReference>
<reference evidence="4 5" key="1">
    <citation type="journal article" date="2008" name="Int. J. Syst. Evol. Microbiol.">
        <title>Luteimonas marina sp. nov., isolated from seawater.</title>
        <authorList>
            <person name="Baik K.S."/>
            <person name="Park S.C."/>
            <person name="Kim M.S."/>
            <person name="Kim E.M."/>
            <person name="Park C."/>
            <person name="Chun J."/>
            <person name="Seong C.N."/>
        </authorList>
    </citation>
    <scope>NUCLEOTIDE SEQUENCE [LARGE SCALE GENOMIC DNA]</scope>
    <source>
        <strain evidence="4 5">FR1330</strain>
    </source>
</reference>
<gene>
    <name evidence="4" type="ORF">FQY83_11720</name>
</gene>
<dbReference type="Proteomes" id="UP000319980">
    <property type="component" value="Unassembled WGS sequence"/>
</dbReference>
<dbReference type="GO" id="GO:0005509">
    <property type="term" value="F:calcium ion binding"/>
    <property type="evidence" value="ECO:0007669"/>
    <property type="project" value="InterPro"/>
</dbReference>
<dbReference type="InterPro" id="IPR002048">
    <property type="entry name" value="EF_hand_dom"/>
</dbReference>
<dbReference type="SMART" id="SM00054">
    <property type="entry name" value="EFh"/>
    <property type="match status" value="1"/>
</dbReference>
<dbReference type="PROSITE" id="PS00018">
    <property type="entry name" value="EF_HAND_1"/>
    <property type="match status" value="1"/>
</dbReference>
<dbReference type="OrthoDB" id="6310942at2"/>
<comment type="caution">
    <text evidence="4">The sequence shown here is derived from an EMBL/GenBank/DDBJ whole genome shotgun (WGS) entry which is preliminary data.</text>
</comment>
<feature type="chain" id="PRO_5023137988" evidence="2">
    <location>
        <begin position="28"/>
        <end position="126"/>
    </location>
</feature>
<feature type="compositionally biased region" description="Polar residues" evidence="1">
    <location>
        <begin position="35"/>
        <end position="44"/>
    </location>
</feature>
<dbReference type="RefSeq" id="WP_146388551.1">
    <property type="nucleotide sequence ID" value="NZ_VOHK01000005.1"/>
</dbReference>
<feature type="signal peptide" evidence="2">
    <location>
        <begin position="1"/>
        <end position="27"/>
    </location>
</feature>
<feature type="region of interest" description="Disordered" evidence="1">
    <location>
        <begin position="29"/>
        <end position="61"/>
    </location>
</feature>
<dbReference type="InterPro" id="IPR018247">
    <property type="entry name" value="EF_Hand_1_Ca_BS"/>
</dbReference>
<proteinExistence type="predicted"/>
<evidence type="ECO:0000256" key="2">
    <source>
        <dbReference type="SAM" id="SignalP"/>
    </source>
</evidence>